<organism evidence="1 2">
    <name type="scientific">Comamonas testosteroni</name>
    <name type="common">Pseudomonas testosteroni</name>
    <dbReference type="NCBI Taxonomy" id="285"/>
    <lineage>
        <taxon>Bacteria</taxon>
        <taxon>Pseudomonadati</taxon>
        <taxon>Pseudomonadota</taxon>
        <taxon>Betaproteobacteria</taxon>
        <taxon>Burkholderiales</taxon>
        <taxon>Comamonadaceae</taxon>
        <taxon>Comamonas</taxon>
    </lineage>
</organism>
<gene>
    <name evidence="1" type="ORF">P353_18035</name>
</gene>
<name>A0A096HFC3_COMTE</name>
<proteinExistence type="predicted"/>
<reference evidence="1 2" key="1">
    <citation type="submission" date="2013-09" db="EMBL/GenBank/DDBJ databases">
        <title>High correlation between genotypes and phenotypes of environmental bacteria Comamonas testosteroni strains.</title>
        <authorList>
            <person name="Liu L."/>
            <person name="Zhu W."/>
            <person name="Xia X."/>
            <person name="Xu B."/>
            <person name="Luo M."/>
            <person name="Wang G."/>
        </authorList>
    </citation>
    <scope>NUCLEOTIDE SEQUENCE [LARGE SCALE GENOMIC DNA]</scope>
    <source>
        <strain evidence="1 2">JL40</strain>
    </source>
</reference>
<evidence type="ECO:0000313" key="1">
    <source>
        <dbReference type="EMBL" id="KGH27537.1"/>
    </source>
</evidence>
<accession>A0A096HFC3</accession>
<dbReference type="Proteomes" id="UP000029553">
    <property type="component" value="Unassembled WGS sequence"/>
</dbReference>
<dbReference type="EMBL" id="AWOR01000059">
    <property type="protein sequence ID" value="KGH27537.1"/>
    <property type="molecule type" value="Genomic_DNA"/>
</dbReference>
<comment type="caution">
    <text evidence="1">The sequence shown here is derived from an EMBL/GenBank/DDBJ whole genome shotgun (WGS) entry which is preliminary data.</text>
</comment>
<sequence>MEMQVLFRIVTGRIEKKGMLRTESESFWKDPLSSIGDWKAVFLSRLH</sequence>
<dbReference type="AlphaFoldDB" id="A0A096HFC3"/>
<evidence type="ECO:0000313" key="2">
    <source>
        <dbReference type="Proteomes" id="UP000029553"/>
    </source>
</evidence>
<protein>
    <submittedName>
        <fullName evidence="1">Uncharacterized protein</fullName>
    </submittedName>
</protein>